<dbReference type="SUPFAM" id="SSF54909">
    <property type="entry name" value="Dimeric alpha+beta barrel"/>
    <property type="match status" value="1"/>
</dbReference>
<sequence>MRYLMMTTDDASAAGGPPDEAMMAEMGAFIEEMTRAGVLLATGGLEPGGKRITSSGGKVTVTDGPFSEAKEQVVGFALVEVRDEAEAIEVSRRFWAIVGDGRGTIQRVFGPGDDFPG</sequence>
<dbReference type="InterPro" id="IPR011008">
    <property type="entry name" value="Dimeric_a/b-barrel"/>
</dbReference>
<dbReference type="PANTHER" id="PTHR35174">
    <property type="entry name" value="BLL7171 PROTEIN-RELATED"/>
    <property type="match status" value="1"/>
</dbReference>
<dbReference type="EMBL" id="MTBP01000001">
    <property type="protein sequence ID" value="POM27285.1"/>
    <property type="molecule type" value="Genomic_DNA"/>
</dbReference>
<dbReference type="AlphaFoldDB" id="A0A2P4UQG1"/>
<reference evidence="3 4" key="1">
    <citation type="journal article" date="2017" name="Chemistry">
        <title>Isolation, Biosynthesis and Chemical Modifications of Rubterolones A-F: Rare Tropolone Alkaloids from Actinomadura sp. 5-2.</title>
        <authorList>
            <person name="Guo H."/>
            <person name="Benndorf R."/>
            <person name="Leichnitz D."/>
            <person name="Klassen J.L."/>
            <person name="Vollmers J."/>
            <person name="Gorls H."/>
            <person name="Steinacker M."/>
            <person name="Weigel C."/>
            <person name="Dahse H.M."/>
            <person name="Kaster A.K."/>
            <person name="de Beer Z.W."/>
            <person name="Poulsen M."/>
            <person name="Beemelmanns C."/>
        </authorList>
    </citation>
    <scope>NUCLEOTIDE SEQUENCE [LARGE SCALE GENOMIC DNA]</scope>
    <source>
        <strain evidence="3 4">5-2</strain>
    </source>
</reference>
<comment type="similarity">
    <text evidence="1">Belongs to the YciI family.</text>
</comment>
<evidence type="ECO:0000259" key="2">
    <source>
        <dbReference type="Pfam" id="PF03795"/>
    </source>
</evidence>
<comment type="caution">
    <text evidence="3">The sequence shown here is derived from an EMBL/GenBank/DDBJ whole genome shotgun (WGS) entry which is preliminary data.</text>
</comment>
<organism evidence="3 4">
    <name type="scientific">Actinomadura rubteroloni</name>
    <dbReference type="NCBI Taxonomy" id="1926885"/>
    <lineage>
        <taxon>Bacteria</taxon>
        <taxon>Bacillati</taxon>
        <taxon>Actinomycetota</taxon>
        <taxon>Actinomycetes</taxon>
        <taxon>Streptosporangiales</taxon>
        <taxon>Thermomonosporaceae</taxon>
        <taxon>Actinomadura</taxon>
    </lineage>
</organism>
<evidence type="ECO:0000313" key="3">
    <source>
        <dbReference type="EMBL" id="POM27285.1"/>
    </source>
</evidence>
<proteinExistence type="inferred from homology"/>
<dbReference type="Pfam" id="PF03795">
    <property type="entry name" value="YCII"/>
    <property type="match status" value="1"/>
</dbReference>
<keyword evidence="4" id="KW-1185">Reference proteome</keyword>
<protein>
    <submittedName>
        <fullName evidence="3">YCII-related domain protein</fullName>
    </submittedName>
</protein>
<evidence type="ECO:0000313" key="4">
    <source>
        <dbReference type="Proteomes" id="UP000242367"/>
    </source>
</evidence>
<name>A0A2P4UQG1_9ACTN</name>
<dbReference type="Proteomes" id="UP000242367">
    <property type="component" value="Unassembled WGS sequence"/>
</dbReference>
<dbReference type="InterPro" id="IPR005545">
    <property type="entry name" value="YCII"/>
</dbReference>
<accession>A0A2P4UQG1</accession>
<dbReference type="Gene3D" id="3.30.70.1060">
    <property type="entry name" value="Dimeric alpha+beta barrel"/>
    <property type="match status" value="1"/>
</dbReference>
<dbReference type="RefSeq" id="WP_103562124.1">
    <property type="nucleotide sequence ID" value="NZ_MTBP01000001.1"/>
</dbReference>
<evidence type="ECO:0000256" key="1">
    <source>
        <dbReference type="ARBA" id="ARBA00007689"/>
    </source>
</evidence>
<gene>
    <name evidence="3" type="ORF">BTM25_16960</name>
</gene>
<feature type="domain" description="YCII-related" evidence="2">
    <location>
        <begin position="1"/>
        <end position="93"/>
    </location>
</feature>